<comment type="cofactor">
    <cofactor evidence="1">
        <name>Mg(2+)</name>
        <dbReference type="ChEBI" id="CHEBI:18420"/>
    </cofactor>
</comment>
<evidence type="ECO:0000256" key="2">
    <source>
        <dbReference type="ARBA" id="ARBA00005582"/>
    </source>
</evidence>
<evidence type="ECO:0000256" key="3">
    <source>
        <dbReference type="ARBA" id="ARBA00022801"/>
    </source>
</evidence>
<comment type="caution">
    <text evidence="6">The sequence shown here is derived from an EMBL/GenBank/DDBJ whole genome shotgun (WGS) entry which is preliminary data.</text>
</comment>
<protein>
    <recommendedName>
        <fullName evidence="5">Nudix hydrolase domain-containing protein</fullName>
    </recommendedName>
</protein>
<dbReference type="EMBL" id="BMCM01000003">
    <property type="protein sequence ID" value="GGD78833.1"/>
    <property type="molecule type" value="Genomic_DNA"/>
</dbReference>
<dbReference type="PANTHER" id="PTHR43046">
    <property type="entry name" value="GDP-MANNOSE MANNOSYL HYDROLASE"/>
    <property type="match status" value="1"/>
</dbReference>
<evidence type="ECO:0000256" key="1">
    <source>
        <dbReference type="ARBA" id="ARBA00001946"/>
    </source>
</evidence>
<evidence type="ECO:0000256" key="4">
    <source>
        <dbReference type="RuleBase" id="RU003476"/>
    </source>
</evidence>
<evidence type="ECO:0000313" key="7">
    <source>
        <dbReference type="Proteomes" id="UP000629365"/>
    </source>
</evidence>
<comment type="similarity">
    <text evidence="2 4">Belongs to the Nudix hydrolase family.</text>
</comment>
<name>A0ABQ1RRL7_9MICO</name>
<keyword evidence="3 4" id="KW-0378">Hydrolase</keyword>
<feature type="domain" description="Nudix hydrolase" evidence="5">
    <location>
        <begin position="1"/>
        <end position="128"/>
    </location>
</feature>
<dbReference type="PROSITE" id="PS51462">
    <property type="entry name" value="NUDIX"/>
    <property type="match status" value="1"/>
</dbReference>
<dbReference type="PRINTS" id="PR00502">
    <property type="entry name" value="NUDIXFAMILY"/>
</dbReference>
<sequence>MSVRAVAVVLNDGALLVIAREKDGRRYSVLPGGGIEPGETPEQACRRELLEETGLEGDVLDRLDVDNGPDREAVYFAVSVRLWKLRLGGPEVERESSTNRYTPRWVHPRRTDDLVPSAAVRAVRAARLRVEEPAV</sequence>
<dbReference type="PROSITE" id="PS00893">
    <property type="entry name" value="NUDIX_BOX"/>
    <property type="match status" value="1"/>
</dbReference>
<organism evidence="6 7">
    <name type="scientific">Microbacterium murale</name>
    <dbReference type="NCBI Taxonomy" id="1081040"/>
    <lineage>
        <taxon>Bacteria</taxon>
        <taxon>Bacillati</taxon>
        <taxon>Actinomycetota</taxon>
        <taxon>Actinomycetes</taxon>
        <taxon>Micrococcales</taxon>
        <taxon>Microbacteriaceae</taxon>
        <taxon>Microbacterium</taxon>
    </lineage>
</organism>
<gene>
    <name evidence="6" type="ORF">GCM10007269_22130</name>
</gene>
<accession>A0ABQ1RRL7</accession>
<evidence type="ECO:0000313" key="6">
    <source>
        <dbReference type="EMBL" id="GGD78833.1"/>
    </source>
</evidence>
<dbReference type="InterPro" id="IPR000086">
    <property type="entry name" value="NUDIX_hydrolase_dom"/>
</dbReference>
<dbReference type="InterPro" id="IPR015797">
    <property type="entry name" value="NUDIX_hydrolase-like_dom_sf"/>
</dbReference>
<dbReference type="Proteomes" id="UP000629365">
    <property type="component" value="Unassembled WGS sequence"/>
</dbReference>
<dbReference type="Pfam" id="PF00293">
    <property type="entry name" value="NUDIX"/>
    <property type="match status" value="1"/>
</dbReference>
<dbReference type="PANTHER" id="PTHR43046:SF14">
    <property type="entry name" value="MUTT_NUDIX FAMILY PROTEIN"/>
    <property type="match status" value="1"/>
</dbReference>
<proteinExistence type="inferred from homology"/>
<dbReference type="InterPro" id="IPR020476">
    <property type="entry name" value="Nudix_hydrolase"/>
</dbReference>
<keyword evidence="7" id="KW-1185">Reference proteome</keyword>
<reference evidence="7" key="1">
    <citation type="journal article" date="2019" name="Int. J. Syst. Evol. Microbiol.">
        <title>The Global Catalogue of Microorganisms (GCM) 10K type strain sequencing project: providing services to taxonomists for standard genome sequencing and annotation.</title>
        <authorList>
            <consortium name="The Broad Institute Genomics Platform"/>
            <consortium name="The Broad Institute Genome Sequencing Center for Infectious Disease"/>
            <person name="Wu L."/>
            <person name="Ma J."/>
        </authorList>
    </citation>
    <scope>NUCLEOTIDE SEQUENCE [LARGE SCALE GENOMIC DNA]</scope>
    <source>
        <strain evidence="7">CCM 7640</strain>
    </source>
</reference>
<dbReference type="RefSeq" id="WP_188436622.1">
    <property type="nucleotide sequence ID" value="NZ_BMCM01000003.1"/>
</dbReference>
<dbReference type="InterPro" id="IPR020084">
    <property type="entry name" value="NUDIX_hydrolase_CS"/>
</dbReference>
<dbReference type="Gene3D" id="3.90.79.10">
    <property type="entry name" value="Nucleoside Triphosphate Pyrophosphohydrolase"/>
    <property type="match status" value="1"/>
</dbReference>
<dbReference type="SUPFAM" id="SSF55811">
    <property type="entry name" value="Nudix"/>
    <property type="match status" value="1"/>
</dbReference>
<evidence type="ECO:0000259" key="5">
    <source>
        <dbReference type="PROSITE" id="PS51462"/>
    </source>
</evidence>